<sequence>MTVGLVLVSHSAKIAEGLAELAAQMAPDVPVLPAGGGPDGDLGTDYDAVATAVDRADRGDGVVLLYDLGSAQMTAELVVEGLSAPRRAHVVEAPLVEGAVAAAVAAQGGADLDGVVAAAAMAAGTAGEVAGGPDQEFAAGAAGMSTLPPSAGAAERGPAVSANVVLRNEVGLHARPAALLARSIADLDAEVVVEYAGTEADARSVLGLMGLNARGGDTVVVRAWGAQAEEAVRRVRDLADRHFDE</sequence>
<dbReference type="GO" id="GO:0019563">
    <property type="term" value="P:glycerol catabolic process"/>
    <property type="evidence" value="ECO:0007669"/>
    <property type="project" value="InterPro"/>
</dbReference>
<dbReference type="PROSITE" id="PS00369">
    <property type="entry name" value="PTS_HPR_HIS"/>
    <property type="match status" value="1"/>
</dbReference>
<dbReference type="SUPFAM" id="SSF53062">
    <property type="entry name" value="PTS system fructose IIA component-like"/>
    <property type="match status" value="1"/>
</dbReference>
<dbReference type="Pfam" id="PF03610">
    <property type="entry name" value="EIIA-man"/>
    <property type="match status" value="1"/>
</dbReference>
<comment type="subunit">
    <text evidence="7">Homodimer. The dihydroxyacetone kinase complex is composed of a homodimer of DhaM, a homodimer of DhaK and the subunit DhaL.</text>
</comment>
<organism evidence="10 11">
    <name type="scientific">Streptoalloteichus hindustanus</name>
    <dbReference type="NCBI Taxonomy" id="2017"/>
    <lineage>
        <taxon>Bacteria</taxon>
        <taxon>Bacillati</taxon>
        <taxon>Actinomycetota</taxon>
        <taxon>Actinomycetes</taxon>
        <taxon>Pseudonocardiales</taxon>
        <taxon>Pseudonocardiaceae</taxon>
        <taxon>Streptoalloteichus</taxon>
    </lineage>
</organism>
<keyword evidence="10" id="KW-0418">Kinase</keyword>
<comment type="function">
    <text evidence="2">Component of the dihydroxyacetone kinase complex, which is responsible for the phosphoenolpyruvate (PEP)-dependent phosphorylation of dihydroxyacetone. DhaM serves as the phosphoryl donor. Is phosphorylated by phosphoenolpyruvate in an EI- and HPr-dependent reaction, and a phosphorelay system on histidine residues finally leads to phosphoryl transfer to DhaL and dihydroxyacetone.</text>
</comment>
<evidence type="ECO:0000256" key="4">
    <source>
        <dbReference type="ARBA" id="ARBA00012095"/>
    </source>
</evidence>
<dbReference type="InterPro" id="IPR001020">
    <property type="entry name" value="PTS_HPr_His_P_site"/>
</dbReference>
<feature type="domain" description="HPr" evidence="9">
    <location>
        <begin position="159"/>
        <end position="245"/>
    </location>
</feature>
<evidence type="ECO:0000256" key="7">
    <source>
        <dbReference type="ARBA" id="ARBA00046577"/>
    </source>
</evidence>
<dbReference type="SUPFAM" id="SSF55594">
    <property type="entry name" value="HPr-like"/>
    <property type="match status" value="1"/>
</dbReference>
<dbReference type="GO" id="GO:0047324">
    <property type="term" value="F:phosphoenolpyruvate-glycerone phosphotransferase activity"/>
    <property type="evidence" value="ECO:0007669"/>
    <property type="project" value="UniProtKB-EC"/>
</dbReference>
<evidence type="ECO:0000256" key="5">
    <source>
        <dbReference type="ARBA" id="ARBA00020422"/>
    </source>
</evidence>
<dbReference type="InterPro" id="IPR004701">
    <property type="entry name" value="PTS_EIIA_man-typ"/>
</dbReference>
<dbReference type="InterPro" id="IPR012844">
    <property type="entry name" value="DhaM_N"/>
</dbReference>
<dbReference type="InterPro" id="IPR000032">
    <property type="entry name" value="HPr-like"/>
</dbReference>
<evidence type="ECO:0000256" key="6">
    <source>
        <dbReference type="ARBA" id="ARBA00022679"/>
    </source>
</evidence>
<evidence type="ECO:0000256" key="3">
    <source>
        <dbReference type="ARBA" id="ARBA00003681"/>
    </source>
</evidence>
<dbReference type="GO" id="GO:0009401">
    <property type="term" value="P:phosphoenolpyruvate-dependent sugar phosphotransferase system"/>
    <property type="evidence" value="ECO:0007669"/>
    <property type="project" value="InterPro"/>
</dbReference>
<dbReference type="Gene3D" id="3.40.50.510">
    <property type="entry name" value="Phosphotransferase system, mannose-type IIA component"/>
    <property type="match status" value="1"/>
</dbReference>
<comment type="function">
    <text evidence="3">General (non sugar-specific) component of the phosphoenolpyruvate-dependent sugar phosphotransferase system (sugar PTS). This major carbohydrate active-transport system catalyzes the phosphorylation of incoming sugar substrates concomitantly with their translocation across the cell membrane. The phosphoryl group from phosphoenolpyruvate (PEP) is transferred to the phosphoryl carrier protein HPr by enzyme I. Phospho-HPr then transfers it to the PTS EIIA domain.</text>
</comment>
<evidence type="ECO:0000313" key="11">
    <source>
        <dbReference type="Proteomes" id="UP000184501"/>
    </source>
</evidence>
<dbReference type="InterPro" id="IPR039643">
    <property type="entry name" value="DhaM"/>
</dbReference>
<dbReference type="EMBL" id="FQVN01000006">
    <property type="protein sequence ID" value="SHG02701.1"/>
    <property type="molecule type" value="Genomic_DNA"/>
</dbReference>
<dbReference type="CDD" id="cd00367">
    <property type="entry name" value="PTS-HPr_like"/>
    <property type="match status" value="1"/>
</dbReference>
<keyword evidence="6" id="KW-0808">Transferase</keyword>
<dbReference type="Gene3D" id="3.30.1340.10">
    <property type="entry name" value="HPr-like"/>
    <property type="match status" value="1"/>
</dbReference>
<accession>A0A1M5GGT4</accession>
<dbReference type="PRINTS" id="PR00107">
    <property type="entry name" value="PHOSPHOCPHPR"/>
</dbReference>
<evidence type="ECO:0000259" key="8">
    <source>
        <dbReference type="PROSITE" id="PS51096"/>
    </source>
</evidence>
<dbReference type="GO" id="GO:0016020">
    <property type="term" value="C:membrane"/>
    <property type="evidence" value="ECO:0007669"/>
    <property type="project" value="InterPro"/>
</dbReference>
<dbReference type="STRING" id="2017.SAMN05444320_106108"/>
<dbReference type="RefSeq" id="WP_073485219.1">
    <property type="nucleotide sequence ID" value="NZ_FQVN01000006.1"/>
</dbReference>
<dbReference type="Proteomes" id="UP000184501">
    <property type="component" value="Unassembled WGS sequence"/>
</dbReference>
<dbReference type="PANTHER" id="PTHR38594">
    <property type="entry name" value="PEP-DEPENDENT DIHYDROXYACETONE KINASE, PHOSPHORYL DONOR SUBUNIT DHAM"/>
    <property type="match status" value="1"/>
</dbReference>
<gene>
    <name evidence="10" type="ORF">SAMN05444320_106108</name>
</gene>
<feature type="domain" description="PTS EIIA type-4" evidence="8">
    <location>
        <begin position="2"/>
        <end position="128"/>
    </location>
</feature>
<dbReference type="NCBIfam" id="TIGR02364">
    <property type="entry name" value="dha_pts"/>
    <property type="match status" value="1"/>
</dbReference>
<dbReference type="EC" id="2.7.1.121" evidence="4"/>
<dbReference type="OrthoDB" id="350754at2"/>
<dbReference type="PROSITE" id="PS51350">
    <property type="entry name" value="PTS_HPR_DOM"/>
    <property type="match status" value="1"/>
</dbReference>
<proteinExistence type="predicted"/>
<keyword evidence="11" id="KW-1185">Reference proteome</keyword>
<reference evidence="10 11" key="1">
    <citation type="submission" date="2016-11" db="EMBL/GenBank/DDBJ databases">
        <authorList>
            <person name="Jaros S."/>
            <person name="Januszkiewicz K."/>
            <person name="Wedrychowicz H."/>
        </authorList>
    </citation>
    <scope>NUCLEOTIDE SEQUENCE [LARGE SCALE GENOMIC DNA]</scope>
    <source>
        <strain evidence="10 11">DSM 44523</strain>
    </source>
</reference>
<evidence type="ECO:0000256" key="1">
    <source>
        <dbReference type="ARBA" id="ARBA00001113"/>
    </source>
</evidence>
<evidence type="ECO:0000259" key="9">
    <source>
        <dbReference type="PROSITE" id="PS51350"/>
    </source>
</evidence>
<dbReference type="InterPro" id="IPR036662">
    <property type="entry name" value="PTS_EIIA_man-typ_sf"/>
</dbReference>
<evidence type="ECO:0000313" key="10">
    <source>
        <dbReference type="EMBL" id="SHG02701.1"/>
    </source>
</evidence>
<name>A0A1M5GGT4_STRHI</name>
<dbReference type="NCBIfam" id="TIGR01003">
    <property type="entry name" value="PTS_HPr_family"/>
    <property type="match status" value="1"/>
</dbReference>
<dbReference type="Pfam" id="PF00381">
    <property type="entry name" value="PTS-HPr"/>
    <property type="match status" value="1"/>
</dbReference>
<comment type="catalytic activity">
    <reaction evidence="1">
        <text>dihydroxyacetone + phosphoenolpyruvate = dihydroxyacetone phosphate + pyruvate</text>
        <dbReference type="Rhea" id="RHEA:18381"/>
        <dbReference type="ChEBI" id="CHEBI:15361"/>
        <dbReference type="ChEBI" id="CHEBI:16016"/>
        <dbReference type="ChEBI" id="CHEBI:57642"/>
        <dbReference type="ChEBI" id="CHEBI:58702"/>
        <dbReference type="EC" id="2.7.1.121"/>
    </reaction>
</comment>
<dbReference type="PROSITE" id="PS51096">
    <property type="entry name" value="PTS_EIIA_TYPE_4"/>
    <property type="match status" value="1"/>
</dbReference>
<evidence type="ECO:0000256" key="2">
    <source>
        <dbReference type="ARBA" id="ARBA00002788"/>
    </source>
</evidence>
<dbReference type="InterPro" id="IPR035895">
    <property type="entry name" value="HPr-like_sf"/>
</dbReference>
<dbReference type="AlphaFoldDB" id="A0A1M5GGT4"/>
<dbReference type="PANTHER" id="PTHR38594:SF1">
    <property type="entry name" value="PEP-DEPENDENT DIHYDROXYACETONE KINASE, PHOSPHORYL DONOR SUBUNIT DHAM"/>
    <property type="match status" value="1"/>
</dbReference>
<protein>
    <recommendedName>
        <fullName evidence="5">Phosphocarrier protein HPr</fullName>
        <ecNumber evidence="4">2.7.1.121</ecNumber>
    </recommendedName>
</protein>